<dbReference type="Proteomes" id="UP001150907">
    <property type="component" value="Unassembled WGS sequence"/>
</dbReference>
<keyword evidence="2" id="KW-1185">Reference proteome</keyword>
<gene>
    <name evidence="1" type="ORF">H4R26_003853</name>
</gene>
<name>A0A9W8BBZ9_9FUNG</name>
<reference evidence="1" key="1">
    <citation type="submission" date="2022-07" db="EMBL/GenBank/DDBJ databases">
        <title>Phylogenomic reconstructions and comparative analyses of Kickxellomycotina fungi.</title>
        <authorList>
            <person name="Reynolds N.K."/>
            <person name="Stajich J.E."/>
            <person name="Barry K."/>
            <person name="Grigoriev I.V."/>
            <person name="Crous P."/>
            <person name="Smith M.E."/>
        </authorList>
    </citation>
    <scope>NUCLEOTIDE SEQUENCE</scope>
    <source>
        <strain evidence="1">IMI 214461</strain>
    </source>
</reference>
<proteinExistence type="predicted"/>
<dbReference type="AlphaFoldDB" id="A0A9W8BBZ9"/>
<evidence type="ECO:0000313" key="2">
    <source>
        <dbReference type="Proteomes" id="UP001150907"/>
    </source>
</evidence>
<evidence type="ECO:0000313" key="1">
    <source>
        <dbReference type="EMBL" id="KAJ2001961.1"/>
    </source>
</evidence>
<accession>A0A9W8BBZ9</accession>
<organism evidence="1 2">
    <name type="scientific">Coemansia thaxteri</name>
    <dbReference type="NCBI Taxonomy" id="2663907"/>
    <lineage>
        <taxon>Eukaryota</taxon>
        <taxon>Fungi</taxon>
        <taxon>Fungi incertae sedis</taxon>
        <taxon>Zoopagomycota</taxon>
        <taxon>Kickxellomycotina</taxon>
        <taxon>Kickxellomycetes</taxon>
        <taxon>Kickxellales</taxon>
        <taxon>Kickxellaceae</taxon>
        <taxon>Coemansia</taxon>
    </lineage>
</organism>
<feature type="non-terminal residue" evidence="1">
    <location>
        <position position="1"/>
    </location>
</feature>
<sequence>NELQRIAASAGNSQIIHPDDTLALSLRRLLGMSQKVCDVALAPAKPVAELSENTAPASLLGLLALPQFSSNAVDEDGDADMQEQGEWRSEGAFTTWEALLADAKTVRKLDLDAQQAVVGQIYAIKGLEQQM</sequence>
<protein>
    <submittedName>
        <fullName evidence="1">Uncharacterized protein</fullName>
    </submittedName>
</protein>
<dbReference type="EMBL" id="JANBQF010000348">
    <property type="protein sequence ID" value="KAJ2001961.1"/>
    <property type="molecule type" value="Genomic_DNA"/>
</dbReference>
<dbReference type="OrthoDB" id="5579028at2759"/>
<comment type="caution">
    <text evidence="1">The sequence shown here is derived from an EMBL/GenBank/DDBJ whole genome shotgun (WGS) entry which is preliminary data.</text>
</comment>